<evidence type="ECO:0000256" key="7">
    <source>
        <dbReference type="ARBA" id="ARBA00023136"/>
    </source>
</evidence>
<accession>A0A1G6JC56</accession>
<keyword evidence="7" id="KW-0472">Membrane</keyword>
<evidence type="ECO:0000256" key="3">
    <source>
        <dbReference type="ARBA" id="ARBA00022448"/>
    </source>
</evidence>
<comment type="similarity">
    <text evidence="2">Belongs to the tellurite-resistance/dicarboxylate transporter (TDT) family.</text>
</comment>
<gene>
    <name evidence="8" type="ORF">SAMN05216576_101656</name>
</gene>
<keyword evidence="4" id="KW-1003">Cell membrane</keyword>
<keyword evidence="5" id="KW-0812">Transmembrane</keyword>
<dbReference type="CDD" id="cd09318">
    <property type="entry name" value="TDT_SSU1"/>
    <property type="match status" value="1"/>
</dbReference>
<evidence type="ECO:0000256" key="1">
    <source>
        <dbReference type="ARBA" id="ARBA00004651"/>
    </source>
</evidence>
<dbReference type="GO" id="GO:0000319">
    <property type="term" value="F:sulfite transmembrane transporter activity"/>
    <property type="evidence" value="ECO:0007669"/>
    <property type="project" value="TreeGrafter"/>
</dbReference>
<reference evidence="9" key="1">
    <citation type="submission" date="2016-10" db="EMBL/GenBank/DDBJ databases">
        <authorList>
            <person name="Varghese N."/>
            <person name="Submissions S."/>
        </authorList>
    </citation>
    <scope>NUCLEOTIDE SEQUENCE [LARGE SCALE GENOMIC DNA]</scope>
    <source>
        <strain evidence="9">DSM 26382</strain>
    </source>
</reference>
<dbReference type="InterPro" id="IPR004695">
    <property type="entry name" value="SLAC1/Mae1/Ssu1/TehA"/>
</dbReference>
<dbReference type="EMBL" id="FMZQ01000001">
    <property type="protein sequence ID" value="SDC16462.1"/>
    <property type="molecule type" value="Genomic_DNA"/>
</dbReference>
<evidence type="ECO:0000256" key="4">
    <source>
        <dbReference type="ARBA" id="ARBA00022475"/>
    </source>
</evidence>
<evidence type="ECO:0000256" key="6">
    <source>
        <dbReference type="ARBA" id="ARBA00022989"/>
    </source>
</evidence>
<name>A0A1G6JC56_9GAMM</name>
<keyword evidence="9" id="KW-1185">Reference proteome</keyword>
<evidence type="ECO:0000256" key="5">
    <source>
        <dbReference type="ARBA" id="ARBA00022692"/>
    </source>
</evidence>
<dbReference type="InterPro" id="IPR038665">
    <property type="entry name" value="Voltage-dep_anion_channel_sf"/>
</dbReference>
<dbReference type="Gene3D" id="1.50.10.150">
    <property type="entry name" value="Voltage-dependent anion channel"/>
    <property type="match status" value="1"/>
</dbReference>
<keyword evidence="3" id="KW-0813">Transport</keyword>
<evidence type="ECO:0000313" key="9">
    <source>
        <dbReference type="Proteomes" id="UP000199467"/>
    </source>
</evidence>
<dbReference type="PANTHER" id="PTHR31686:SF1">
    <property type="entry name" value="SULFITE EFFLUX PUMP SSU1"/>
    <property type="match status" value="1"/>
</dbReference>
<evidence type="ECO:0000313" key="8">
    <source>
        <dbReference type="EMBL" id="SDC16462.1"/>
    </source>
</evidence>
<organism evidence="8 9">
    <name type="scientific">Ectopseudomonas chengduensis</name>
    <dbReference type="NCBI Taxonomy" id="489632"/>
    <lineage>
        <taxon>Bacteria</taxon>
        <taxon>Pseudomonadati</taxon>
        <taxon>Pseudomonadota</taxon>
        <taxon>Gammaproteobacteria</taxon>
        <taxon>Pseudomonadales</taxon>
        <taxon>Pseudomonadaceae</taxon>
        <taxon>Ectopseudomonas</taxon>
    </lineage>
</organism>
<proteinExistence type="inferred from homology"/>
<comment type="subcellular location">
    <subcellularLocation>
        <location evidence="1">Cell membrane</location>
        <topology evidence="1">Multi-pass membrane protein</topology>
    </subcellularLocation>
</comment>
<dbReference type="RefSeq" id="WP_055984461.1">
    <property type="nucleotide sequence ID" value="NZ_FMZQ01000001.1"/>
</dbReference>
<dbReference type="Proteomes" id="UP000199467">
    <property type="component" value="Unassembled WGS sequence"/>
</dbReference>
<dbReference type="InterPro" id="IPR051629">
    <property type="entry name" value="Sulfite_efflux_TDT"/>
</dbReference>
<sequence length="384" mass="41270">MPRPFSRLPEPLAFIRHFTPSWFAVTMGTGVLALVIAHLPWPLPGLPMLAEGLWFVAVGLFALFSLLFLLRLALFRETIWPMLLHPVQSMFLGAIPMGLAVLIKGLLLFGVPRWGEGIYALAHALWWLDAALALLGALFVPYLMFTRQHHALEKLTAVWLLPIVAPEVAASTAGALAPHLAAEAAQQLLVAGFVLWGLSLSLAFSLITLVLLRLALHKLPDTDFAATSWLPLGPLATGCLGLLSMGQAAPLAFAGTPLVSAAELARDLGLIGGLALWGAGLWWLVIATLFTRHYIRDNMPFNLGWWGFTFPLGVFALATFELQAVTGLSLFTFIGLLLAVQLAAVWTLVFSRTLAGVWHGELFQAPCLGGPGSPAVSVLSEQAG</sequence>
<dbReference type="PANTHER" id="PTHR31686">
    <property type="match status" value="1"/>
</dbReference>
<protein>
    <submittedName>
        <fullName evidence="8">C4-dicarboxylate transporter/malic acid transport protein</fullName>
    </submittedName>
</protein>
<evidence type="ECO:0000256" key="2">
    <source>
        <dbReference type="ARBA" id="ARBA00008566"/>
    </source>
</evidence>
<dbReference type="Pfam" id="PF03595">
    <property type="entry name" value="SLAC1"/>
    <property type="match status" value="1"/>
</dbReference>
<dbReference type="GO" id="GO:0005886">
    <property type="term" value="C:plasma membrane"/>
    <property type="evidence" value="ECO:0007669"/>
    <property type="project" value="UniProtKB-SubCell"/>
</dbReference>
<keyword evidence="6" id="KW-1133">Transmembrane helix</keyword>
<dbReference type="AlphaFoldDB" id="A0A1G6JC56"/>